<evidence type="ECO:0000313" key="4">
    <source>
        <dbReference type="Proteomes" id="UP001597544"/>
    </source>
</evidence>
<name>A0ABW5IH46_9BACT</name>
<dbReference type="EMBL" id="JBHULU010000001">
    <property type="protein sequence ID" value="MFD2512344.1"/>
    <property type="molecule type" value="Genomic_DNA"/>
</dbReference>
<evidence type="ECO:0000259" key="1">
    <source>
        <dbReference type="Pfam" id="PF01927"/>
    </source>
</evidence>
<dbReference type="PANTHER" id="PTHR39081">
    <property type="entry name" value="MUT7-C DOMAIN-CONTAINING PROTEIN"/>
    <property type="match status" value="1"/>
</dbReference>
<dbReference type="PANTHER" id="PTHR39081:SF1">
    <property type="entry name" value="MUT7-C RNASE DOMAIN-CONTAINING PROTEIN"/>
    <property type="match status" value="1"/>
</dbReference>
<comment type="caution">
    <text evidence="3">The sequence shown here is derived from an EMBL/GenBank/DDBJ whole genome shotgun (WGS) entry which is preliminary data.</text>
</comment>
<proteinExistence type="predicted"/>
<dbReference type="InterPro" id="IPR002782">
    <property type="entry name" value="Mut7-C_RNAse_dom"/>
</dbReference>
<dbReference type="SUPFAM" id="SSF54285">
    <property type="entry name" value="MoaD/ThiS"/>
    <property type="match status" value="1"/>
</dbReference>
<dbReference type="RefSeq" id="WP_377502253.1">
    <property type="nucleotide sequence ID" value="NZ_JBHULU010000001.1"/>
</dbReference>
<organism evidence="3 4">
    <name type="scientific">Pontibacter locisalis</name>
    <dbReference type="NCBI Taxonomy" id="1719035"/>
    <lineage>
        <taxon>Bacteria</taxon>
        <taxon>Pseudomonadati</taxon>
        <taxon>Bacteroidota</taxon>
        <taxon>Cytophagia</taxon>
        <taxon>Cytophagales</taxon>
        <taxon>Hymenobacteraceae</taxon>
        <taxon>Pontibacter</taxon>
    </lineage>
</organism>
<dbReference type="Pfam" id="PF01927">
    <property type="entry name" value="Mut7-C"/>
    <property type="match status" value="1"/>
</dbReference>
<feature type="domain" description="Ubiquitin Mut7-C" evidence="2">
    <location>
        <begin position="4"/>
        <end position="80"/>
    </location>
</feature>
<dbReference type="InterPro" id="IPR027798">
    <property type="entry name" value="Ub_Mut7C"/>
</dbReference>
<keyword evidence="4" id="KW-1185">Reference proteome</keyword>
<dbReference type="Proteomes" id="UP001597544">
    <property type="component" value="Unassembled WGS sequence"/>
</dbReference>
<reference evidence="4" key="1">
    <citation type="journal article" date="2019" name="Int. J. Syst. Evol. Microbiol.">
        <title>The Global Catalogue of Microorganisms (GCM) 10K type strain sequencing project: providing services to taxonomists for standard genome sequencing and annotation.</title>
        <authorList>
            <consortium name="The Broad Institute Genomics Platform"/>
            <consortium name="The Broad Institute Genome Sequencing Center for Infectious Disease"/>
            <person name="Wu L."/>
            <person name="Ma J."/>
        </authorList>
    </citation>
    <scope>NUCLEOTIDE SEQUENCE [LARGE SCALE GENOMIC DNA]</scope>
    <source>
        <strain evidence="4">KCTC 42498</strain>
    </source>
</reference>
<feature type="domain" description="Mut7-C RNAse" evidence="1">
    <location>
        <begin position="98"/>
        <end position="239"/>
    </location>
</feature>
<dbReference type="InterPro" id="IPR016155">
    <property type="entry name" value="Mopterin_synth/thiamin_S_b"/>
</dbReference>
<protein>
    <submittedName>
        <fullName evidence="3">Mut7-C RNAse domain-containing protein</fullName>
    </submittedName>
</protein>
<evidence type="ECO:0000313" key="3">
    <source>
        <dbReference type="EMBL" id="MFD2512344.1"/>
    </source>
</evidence>
<accession>A0ABW5IH46</accession>
<sequence length="250" mass="29301">MQNTASFRFYGALNDFLRSRERGKELEYTFNSAPAVKDAIEAIGIPHPEVQAILVNEKPVGFSQPLLAGDRVEVYPYSSTMNWPADYALVTTCRKSNRFVLDVHLGTLAKSLRMLGFDCYYRRDLSDKRIAEIAQEEQRIVLTRDVGLLKQKTIERGYWLRSQQTEEQLNEVMQRYNLLDELDPLTRCLVCNTFIKQVEKQEILNKVPPKTRLYFEEFYQCPSCEKVYWKGSHYERMLQYIAHVKQNFTS</sequence>
<gene>
    <name evidence="3" type="ORF">ACFSRY_00580</name>
</gene>
<dbReference type="Pfam" id="PF14451">
    <property type="entry name" value="Ub-Mut7C"/>
    <property type="match status" value="1"/>
</dbReference>
<evidence type="ECO:0000259" key="2">
    <source>
        <dbReference type="Pfam" id="PF14451"/>
    </source>
</evidence>